<proteinExistence type="inferred from homology"/>
<reference evidence="7 8" key="1">
    <citation type="submission" date="2024-01" db="EMBL/GenBank/DDBJ databases">
        <title>The genomes of 5 underutilized Papilionoideae crops provide insights into root nodulation and disease resistanc.</title>
        <authorList>
            <person name="Yuan L."/>
        </authorList>
    </citation>
    <scope>NUCLEOTIDE SEQUENCE [LARGE SCALE GENOMIC DNA]</scope>
    <source>
        <strain evidence="7">ZHUSHIDOU_FW_LH</strain>
        <tissue evidence="7">Leaf</tissue>
    </source>
</reference>
<comment type="similarity">
    <text evidence="1">Belongs to the peptidase C1 family.</text>
</comment>
<dbReference type="InterPro" id="IPR038765">
    <property type="entry name" value="Papain-like_cys_pep_sf"/>
</dbReference>
<organism evidence="7 8">
    <name type="scientific">Crotalaria pallida</name>
    <name type="common">Smooth rattlebox</name>
    <name type="synonym">Crotalaria striata</name>
    <dbReference type="NCBI Taxonomy" id="3830"/>
    <lineage>
        <taxon>Eukaryota</taxon>
        <taxon>Viridiplantae</taxon>
        <taxon>Streptophyta</taxon>
        <taxon>Embryophyta</taxon>
        <taxon>Tracheophyta</taxon>
        <taxon>Spermatophyta</taxon>
        <taxon>Magnoliopsida</taxon>
        <taxon>eudicotyledons</taxon>
        <taxon>Gunneridae</taxon>
        <taxon>Pentapetalae</taxon>
        <taxon>rosids</taxon>
        <taxon>fabids</taxon>
        <taxon>Fabales</taxon>
        <taxon>Fabaceae</taxon>
        <taxon>Papilionoideae</taxon>
        <taxon>50 kb inversion clade</taxon>
        <taxon>genistoids sensu lato</taxon>
        <taxon>core genistoids</taxon>
        <taxon>Crotalarieae</taxon>
        <taxon>Crotalaria</taxon>
    </lineage>
</organism>
<accession>A0AAN9I496</accession>
<keyword evidence="4" id="KW-0788">Thiol protease</keyword>
<dbReference type="InterPro" id="IPR000668">
    <property type="entry name" value="Peptidase_C1A_C"/>
</dbReference>
<dbReference type="CDD" id="cd02248">
    <property type="entry name" value="Peptidase_C1A"/>
    <property type="match status" value="1"/>
</dbReference>
<dbReference type="Proteomes" id="UP001372338">
    <property type="component" value="Unassembled WGS sequence"/>
</dbReference>
<dbReference type="InterPro" id="IPR013128">
    <property type="entry name" value="Peptidase_C1A"/>
</dbReference>
<keyword evidence="3" id="KW-0378">Hydrolase</keyword>
<evidence type="ECO:0000256" key="4">
    <source>
        <dbReference type="ARBA" id="ARBA00022807"/>
    </source>
</evidence>
<sequence length="260" mass="29880">MLFNHISQKLIKPLVKALHLNHHTLQIHPTNPRYKITNVNPRYRHELHHHALKLPRFESFVCKYAVAKYHLAHHIWSYQSLYRWKWCDPEQSGACDSGCNGGLMNNTFEYILQSGGVQEEKDYPYTGINGKCHFDKSKIVASVKNFSVVSLDEDQIAANLVHNGPLSVAINAVFMQTYIGGVSCPYICGKHQDHGVLLVGYGAGEYAPIRFKNKRFWILKISWGRTGKRMDTTRSAEFEIYVELIPWSQLWLRLANLAIK</sequence>
<name>A0AAN9I496_CROPI</name>
<dbReference type="GO" id="GO:0008234">
    <property type="term" value="F:cysteine-type peptidase activity"/>
    <property type="evidence" value="ECO:0007669"/>
    <property type="project" value="UniProtKB-KW"/>
</dbReference>
<dbReference type="AlphaFoldDB" id="A0AAN9I496"/>
<keyword evidence="5" id="KW-1015">Disulfide bond</keyword>
<dbReference type="SUPFAM" id="SSF54001">
    <property type="entry name" value="Cysteine proteinases"/>
    <property type="match status" value="1"/>
</dbReference>
<evidence type="ECO:0000256" key="2">
    <source>
        <dbReference type="ARBA" id="ARBA00022670"/>
    </source>
</evidence>
<dbReference type="PANTHER" id="PTHR12411">
    <property type="entry name" value="CYSTEINE PROTEASE FAMILY C1-RELATED"/>
    <property type="match status" value="1"/>
</dbReference>
<dbReference type="SMART" id="SM00645">
    <property type="entry name" value="Pept_C1"/>
    <property type="match status" value="1"/>
</dbReference>
<evidence type="ECO:0000313" key="8">
    <source>
        <dbReference type="Proteomes" id="UP001372338"/>
    </source>
</evidence>
<protein>
    <recommendedName>
        <fullName evidence="6">Peptidase C1A papain C-terminal domain-containing protein</fullName>
    </recommendedName>
</protein>
<dbReference type="GO" id="GO:0006508">
    <property type="term" value="P:proteolysis"/>
    <property type="evidence" value="ECO:0007669"/>
    <property type="project" value="UniProtKB-KW"/>
</dbReference>
<evidence type="ECO:0000259" key="6">
    <source>
        <dbReference type="SMART" id="SM00645"/>
    </source>
</evidence>
<keyword evidence="2" id="KW-0645">Protease</keyword>
<gene>
    <name evidence="7" type="ORF">RIF29_19579</name>
</gene>
<evidence type="ECO:0000313" key="7">
    <source>
        <dbReference type="EMBL" id="KAK7266918.1"/>
    </source>
</evidence>
<dbReference type="Gene3D" id="3.90.70.10">
    <property type="entry name" value="Cysteine proteinases"/>
    <property type="match status" value="1"/>
</dbReference>
<comment type="caution">
    <text evidence="7">The sequence shown here is derived from an EMBL/GenBank/DDBJ whole genome shotgun (WGS) entry which is preliminary data.</text>
</comment>
<evidence type="ECO:0000256" key="1">
    <source>
        <dbReference type="ARBA" id="ARBA00008455"/>
    </source>
</evidence>
<evidence type="ECO:0000256" key="5">
    <source>
        <dbReference type="ARBA" id="ARBA00023157"/>
    </source>
</evidence>
<evidence type="ECO:0000256" key="3">
    <source>
        <dbReference type="ARBA" id="ARBA00022801"/>
    </source>
</evidence>
<keyword evidence="8" id="KW-1185">Reference proteome</keyword>
<dbReference type="EMBL" id="JAYWIO010000004">
    <property type="protein sequence ID" value="KAK7266918.1"/>
    <property type="molecule type" value="Genomic_DNA"/>
</dbReference>
<feature type="domain" description="Peptidase C1A papain C-terminal" evidence="6">
    <location>
        <begin position="37"/>
        <end position="244"/>
    </location>
</feature>
<dbReference type="InterPro" id="IPR039417">
    <property type="entry name" value="Peptidase_C1A_papain-like"/>
</dbReference>
<dbReference type="Pfam" id="PF00112">
    <property type="entry name" value="Peptidase_C1"/>
    <property type="match status" value="1"/>
</dbReference>